<dbReference type="KEGG" id="sman:C12CBH8_15740"/>
<dbReference type="Proteomes" id="UP000593890">
    <property type="component" value="Chromosome"/>
</dbReference>
<protein>
    <recommendedName>
        <fullName evidence="3">DUF4364 domain-containing protein</fullName>
    </recommendedName>
</protein>
<dbReference type="AlphaFoldDB" id="A0A7I8D4H5"/>
<evidence type="ECO:0000313" key="1">
    <source>
        <dbReference type="EMBL" id="BCI60935.1"/>
    </source>
</evidence>
<dbReference type="EMBL" id="AP023321">
    <property type="protein sequence ID" value="BCI60935.1"/>
    <property type="molecule type" value="Genomic_DNA"/>
</dbReference>
<dbReference type="RefSeq" id="WP_090264261.1">
    <property type="nucleotide sequence ID" value="NZ_AP023321.1"/>
</dbReference>
<dbReference type="Pfam" id="PF14277">
    <property type="entry name" value="DUF4364"/>
    <property type="match status" value="1"/>
</dbReference>
<keyword evidence="2" id="KW-1185">Reference proteome</keyword>
<organism evidence="1 2">
    <name type="scientific">Solibaculum mannosilyticum</name>
    <dbReference type="NCBI Taxonomy" id="2780922"/>
    <lineage>
        <taxon>Bacteria</taxon>
        <taxon>Bacillati</taxon>
        <taxon>Bacillota</taxon>
        <taxon>Clostridia</taxon>
        <taxon>Eubacteriales</taxon>
        <taxon>Oscillospiraceae</taxon>
        <taxon>Solibaculum</taxon>
    </lineage>
</organism>
<gene>
    <name evidence="1" type="ORF">C12CBH8_15740</name>
</gene>
<name>A0A7I8D4H5_9FIRM</name>
<dbReference type="InterPro" id="IPR025374">
    <property type="entry name" value="DUF4364"/>
</dbReference>
<proteinExistence type="predicted"/>
<accession>A0A7I8D4H5</accession>
<sequence length="201" mass="22243">MEHDALTAGVSPGGLIDYHQILLLICYMLRHVGQPMVQEHITSIIYENGLANFFEVNAAIGDLMERGHITSFQDTDTGDIMLCVTESGRKVASTLESDLPLSVRERAVTAAVQLLARRNIERQNQVDIVTRENGVAVTCHVSDGKQDLMTLTLLVGDRMQAEAVREHFLSDPTRVYQGVLALQTGDMDSFTDLLRRDGPSF</sequence>
<evidence type="ECO:0000313" key="2">
    <source>
        <dbReference type="Proteomes" id="UP000593890"/>
    </source>
</evidence>
<evidence type="ECO:0008006" key="3">
    <source>
        <dbReference type="Google" id="ProtNLM"/>
    </source>
</evidence>
<reference evidence="2" key="1">
    <citation type="submission" date="2020-07" db="EMBL/GenBank/DDBJ databases">
        <title>Complete genome sequencing of Clostridia bacterium strain 12CBH8.</title>
        <authorList>
            <person name="Sakamoto M."/>
            <person name="Murakami T."/>
            <person name="Mori H."/>
        </authorList>
    </citation>
    <scope>NUCLEOTIDE SEQUENCE [LARGE SCALE GENOMIC DNA]</scope>
    <source>
        <strain evidence="2">12CBH8</strain>
    </source>
</reference>